<dbReference type="GeneID" id="18810711"/>
<sequence>MSSRNLHTIHEEGHDEPRGSKSLRSSVKHDGTQSDHKVSSDKSFSASQSSVAKHSVSKKSTKILSKKPRRKSAFCRQVLRKQKVENKCIKL</sequence>
<organism>
    <name type="scientific">Serpula lacrymans var. lacrymans (strain S7.9)</name>
    <name type="common">Dry rot fungus</name>
    <dbReference type="NCBI Taxonomy" id="578457"/>
    <lineage>
        <taxon>Eukaryota</taxon>
        <taxon>Fungi</taxon>
        <taxon>Dikarya</taxon>
        <taxon>Basidiomycota</taxon>
        <taxon>Agaricomycotina</taxon>
        <taxon>Agaricomycetes</taxon>
        <taxon>Agaricomycetidae</taxon>
        <taxon>Boletales</taxon>
        <taxon>Coniophorineae</taxon>
        <taxon>Serpulaceae</taxon>
        <taxon>Serpula</taxon>
    </lineage>
</organism>
<dbReference type="KEGG" id="sla:SERLADRAFT_377419"/>
<gene>
    <name evidence="2" type="ORF">SERLADRAFT_377419</name>
</gene>
<feature type="compositionally biased region" description="Basic and acidic residues" evidence="1">
    <location>
        <begin position="27"/>
        <end position="40"/>
    </location>
</feature>
<accession>F8NGC8</accession>
<feature type="compositionally biased region" description="Basic and acidic residues" evidence="1">
    <location>
        <begin position="8"/>
        <end position="19"/>
    </location>
</feature>
<evidence type="ECO:0000313" key="2">
    <source>
        <dbReference type="EMBL" id="EGO29063.1"/>
    </source>
</evidence>
<dbReference type="EMBL" id="GL945429">
    <property type="protein sequence ID" value="EGO29063.1"/>
    <property type="molecule type" value="Genomic_DNA"/>
</dbReference>
<feature type="region of interest" description="Disordered" evidence="1">
    <location>
        <begin position="1"/>
        <end position="75"/>
    </location>
</feature>
<evidence type="ECO:0000256" key="1">
    <source>
        <dbReference type="SAM" id="MobiDB-lite"/>
    </source>
</evidence>
<protein>
    <submittedName>
        <fullName evidence="2">Uncharacterized protein</fullName>
    </submittedName>
</protein>
<dbReference type="AlphaFoldDB" id="F8NGC8"/>
<feature type="compositionally biased region" description="Low complexity" evidence="1">
    <location>
        <begin position="41"/>
        <end position="54"/>
    </location>
</feature>
<proteinExistence type="predicted"/>
<dbReference type="HOGENOM" id="CLU_2428406_0_0_1"/>
<feature type="compositionally biased region" description="Basic residues" evidence="1">
    <location>
        <begin position="55"/>
        <end position="75"/>
    </location>
</feature>
<dbReference type="OrthoDB" id="2758165at2759"/>
<reference evidence="2" key="1">
    <citation type="submission" date="2011-04" db="EMBL/GenBank/DDBJ databases">
        <title>Evolution of plant cell wall degrading machinery underlies the functional diversity of forest fungi.</title>
        <authorList>
            <consortium name="US DOE Joint Genome Institute (JGI-PGF)"/>
            <person name="Eastwood D.C."/>
            <person name="Floudas D."/>
            <person name="Binder M."/>
            <person name="Majcherczyk A."/>
            <person name="Schneider P."/>
            <person name="Aerts A."/>
            <person name="Asiegbu F.O."/>
            <person name="Baker S.E."/>
            <person name="Barry K."/>
            <person name="Bendiksby M."/>
            <person name="Blumentritt M."/>
            <person name="Coutinho P.M."/>
            <person name="Cullen D."/>
            <person name="Cullen D."/>
            <person name="Gathman A."/>
            <person name="Goodell B."/>
            <person name="Henrissat B."/>
            <person name="Ihrmark K."/>
            <person name="Kauserud H."/>
            <person name="Kohler A."/>
            <person name="LaButti K."/>
            <person name="Lapidus A."/>
            <person name="Lavin J.L."/>
            <person name="Lee Y.-H."/>
            <person name="Lindquist E."/>
            <person name="Lilly W."/>
            <person name="Lucas S."/>
            <person name="Morin E."/>
            <person name="Murat C."/>
            <person name="Oguiza J.A."/>
            <person name="Park J."/>
            <person name="Pisabarro A.G."/>
            <person name="Riley R."/>
            <person name="Rosling A."/>
            <person name="Salamov A."/>
            <person name="Schmidt O."/>
            <person name="Schmutz J."/>
            <person name="Skrede I."/>
            <person name="Stenlid J."/>
            <person name="Wiebenga A."/>
            <person name="Xie X."/>
            <person name="Kues U."/>
            <person name="Hibbett D.S."/>
            <person name="Hoffmeister D."/>
            <person name="Hogberg N."/>
            <person name="Martin F."/>
            <person name="Grigoriev I.V."/>
            <person name="Watkinson S.C."/>
        </authorList>
    </citation>
    <scope>NUCLEOTIDE SEQUENCE</scope>
    <source>
        <strain evidence="2">S7.9</strain>
    </source>
</reference>
<name>F8NGC8_SERL9</name>
<dbReference type="RefSeq" id="XP_007313305.1">
    <property type="nucleotide sequence ID" value="XM_007313243.1"/>
</dbReference>
<dbReference type="Proteomes" id="UP000008064">
    <property type="component" value="Unassembled WGS sequence"/>
</dbReference>